<dbReference type="CDD" id="cd16461">
    <property type="entry name" value="RING-H2_EL5-like"/>
    <property type="match status" value="1"/>
</dbReference>
<dbReference type="Proteomes" id="UP000000768">
    <property type="component" value="Chromosome 8"/>
</dbReference>
<gene>
    <name evidence="13" type="ORF">SORBI_3008G030200</name>
</gene>
<reference evidence="14" key="2">
    <citation type="journal article" date="2018" name="Plant J.">
        <title>The Sorghum bicolor reference genome: improved assembly, gene annotations, a transcriptome atlas, and signatures of genome organization.</title>
        <authorList>
            <person name="McCormick R.F."/>
            <person name="Truong S.K."/>
            <person name="Sreedasyam A."/>
            <person name="Jenkins J."/>
            <person name="Shu S."/>
            <person name="Sims D."/>
            <person name="Kennedy M."/>
            <person name="Amirebrahimi M."/>
            <person name="Weers B.D."/>
            <person name="McKinley B."/>
            <person name="Mattison A."/>
            <person name="Morishige D.T."/>
            <person name="Grimwood J."/>
            <person name="Schmutz J."/>
            <person name="Mullet J.E."/>
        </authorList>
    </citation>
    <scope>NUCLEOTIDE SEQUENCE [LARGE SCALE GENOMIC DNA]</scope>
    <source>
        <strain evidence="14">cv. BTx623</strain>
    </source>
</reference>
<dbReference type="PANTHER" id="PTHR46905">
    <property type="entry name" value="RING-H2 FINGER PROTEIN ATL78"/>
    <property type="match status" value="1"/>
</dbReference>
<name>A0A1Z5R546_SORBI</name>
<keyword evidence="4" id="KW-0479">Metal-binding</keyword>
<dbReference type="SMART" id="SM00184">
    <property type="entry name" value="RING"/>
    <property type="match status" value="1"/>
</dbReference>
<evidence type="ECO:0000256" key="1">
    <source>
        <dbReference type="ARBA" id="ARBA00004167"/>
    </source>
</evidence>
<evidence type="ECO:0000256" key="2">
    <source>
        <dbReference type="ARBA" id="ARBA00022679"/>
    </source>
</evidence>
<dbReference type="GO" id="GO:0008270">
    <property type="term" value="F:zinc ion binding"/>
    <property type="evidence" value="ECO:0007669"/>
    <property type="project" value="UniProtKB-KW"/>
</dbReference>
<evidence type="ECO:0000313" key="13">
    <source>
        <dbReference type="EMBL" id="OQU78679.1"/>
    </source>
</evidence>
<evidence type="ECO:0000256" key="9">
    <source>
        <dbReference type="PROSITE-ProRule" id="PRU00175"/>
    </source>
</evidence>
<feature type="compositionally biased region" description="Low complexity" evidence="10">
    <location>
        <begin position="202"/>
        <end position="212"/>
    </location>
</feature>
<feature type="transmembrane region" description="Helical" evidence="11">
    <location>
        <begin position="54"/>
        <end position="75"/>
    </location>
</feature>
<proteinExistence type="inferred from homology"/>
<dbReference type="FunCoup" id="A0A1Z5R546">
    <property type="interactions" value="1"/>
</dbReference>
<dbReference type="GO" id="GO:0061630">
    <property type="term" value="F:ubiquitin protein ligase activity"/>
    <property type="evidence" value="ECO:0000318"/>
    <property type="project" value="GO_Central"/>
</dbReference>
<keyword evidence="7 11" id="KW-0472">Membrane</keyword>
<dbReference type="AlphaFoldDB" id="A0A1Z5R546"/>
<keyword evidence="3 11" id="KW-0812">Transmembrane</keyword>
<dbReference type="SUPFAM" id="SSF57850">
    <property type="entry name" value="RING/U-box"/>
    <property type="match status" value="1"/>
</dbReference>
<keyword evidence="2" id="KW-0808">Transferase</keyword>
<dbReference type="OrthoDB" id="8062037at2759"/>
<dbReference type="OMA" id="HHGFHVQ"/>
<evidence type="ECO:0000256" key="11">
    <source>
        <dbReference type="SAM" id="Phobius"/>
    </source>
</evidence>
<sequence length="212" mass="21099">MRVLNDDSRATVVVAEASSSSAPPLLITPAAAAAAAAGAAAGTGSDAAGFDSDMVIILAALLCVLVCALGLNSLIHYCLVLDFGRAALAVAPPAAAATAAGDAATGSGTGLKKRELRRIPVVVYEAKPGASATDDCVICLGEFDDGEKVRVLPGCHHGFHVQCIDMWLAAHPSCPTCRNSLLIQQQGGQAGDGDGDGDGDGEATATAAGEET</sequence>
<dbReference type="PANTHER" id="PTHR46905:SF21">
    <property type="entry name" value="RING-TYPE E3 UBIQUITIN TRANSFERASE"/>
    <property type="match status" value="1"/>
</dbReference>
<dbReference type="KEGG" id="sbi:8067180"/>
<reference evidence="13 14" key="1">
    <citation type="journal article" date="2009" name="Nature">
        <title>The Sorghum bicolor genome and the diversification of grasses.</title>
        <authorList>
            <person name="Paterson A.H."/>
            <person name="Bowers J.E."/>
            <person name="Bruggmann R."/>
            <person name="Dubchak I."/>
            <person name="Grimwood J."/>
            <person name="Gundlach H."/>
            <person name="Haberer G."/>
            <person name="Hellsten U."/>
            <person name="Mitros T."/>
            <person name="Poliakov A."/>
            <person name="Schmutz J."/>
            <person name="Spannagl M."/>
            <person name="Tang H."/>
            <person name="Wang X."/>
            <person name="Wicker T."/>
            <person name="Bharti A.K."/>
            <person name="Chapman J."/>
            <person name="Feltus F.A."/>
            <person name="Gowik U."/>
            <person name="Grigoriev I.V."/>
            <person name="Lyons E."/>
            <person name="Maher C.A."/>
            <person name="Martis M."/>
            <person name="Narechania A."/>
            <person name="Otillar R.P."/>
            <person name="Penning B.W."/>
            <person name="Salamov A.A."/>
            <person name="Wang Y."/>
            <person name="Zhang L."/>
            <person name="Carpita N.C."/>
            <person name="Freeling M."/>
            <person name="Gingle A.R."/>
            <person name="Hash C.T."/>
            <person name="Keller B."/>
            <person name="Klein P."/>
            <person name="Kresovich S."/>
            <person name="McCann M.C."/>
            <person name="Ming R."/>
            <person name="Peterson D.G."/>
            <person name="Mehboob-ur-Rahman"/>
            <person name="Ware D."/>
            <person name="Westhoff P."/>
            <person name="Mayer K.F."/>
            <person name="Messing J."/>
            <person name="Rokhsar D.S."/>
        </authorList>
    </citation>
    <scope>NUCLEOTIDE SEQUENCE [LARGE SCALE GENOMIC DNA]</scope>
    <source>
        <strain evidence="14">cv. BTx623</strain>
    </source>
</reference>
<comment type="subcellular location">
    <subcellularLocation>
        <location evidence="1">Membrane</location>
        <topology evidence="1">Single-pass membrane protein</topology>
    </subcellularLocation>
</comment>
<evidence type="ECO:0000256" key="10">
    <source>
        <dbReference type="SAM" id="MobiDB-lite"/>
    </source>
</evidence>
<keyword evidence="14" id="KW-1185">Reference proteome</keyword>
<evidence type="ECO:0000256" key="4">
    <source>
        <dbReference type="ARBA" id="ARBA00022723"/>
    </source>
</evidence>
<dbReference type="EMBL" id="CM000767">
    <property type="protein sequence ID" value="OQU78679.1"/>
    <property type="molecule type" value="Genomic_DNA"/>
</dbReference>
<dbReference type="GO" id="GO:0016567">
    <property type="term" value="P:protein ubiquitination"/>
    <property type="evidence" value="ECO:0007669"/>
    <property type="project" value="InterPro"/>
</dbReference>
<evidence type="ECO:0000256" key="3">
    <source>
        <dbReference type="ARBA" id="ARBA00022692"/>
    </source>
</evidence>
<dbReference type="InParanoid" id="A0A1Z5R546"/>
<evidence type="ECO:0000256" key="8">
    <source>
        <dbReference type="ARBA" id="ARBA00024209"/>
    </source>
</evidence>
<dbReference type="Gramene" id="OQU78679">
    <property type="protein sequence ID" value="OQU78679"/>
    <property type="gene ID" value="SORBI_3008G030200"/>
</dbReference>
<dbReference type="eggNOG" id="KOG0800">
    <property type="taxonomic scope" value="Eukaryota"/>
</dbReference>
<organism evidence="13 14">
    <name type="scientific">Sorghum bicolor</name>
    <name type="common">Sorghum</name>
    <name type="synonym">Sorghum vulgare</name>
    <dbReference type="NCBI Taxonomy" id="4558"/>
    <lineage>
        <taxon>Eukaryota</taxon>
        <taxon>Viridiplantae</taxon>
        <taxon>Streptophyta</taxon>
        <taxon>Embryophyta</taxon>
        <taxon>Tracheophyta</taxon>
        <taxon>Spermatophyta</taxon>
        <taxon>Magnoliopsida</taxon>
        <taxon>Liliopsida</taxon>
        <taxon>Poales</taxon>
        <taxon>Poaceae</taxon>
        <taxon>PACMAD clade</taxon>
        <taxon>Panicoideae</taxon>
        <taxon>Andropogonodae</taxon>
        <taxon>Andropogoneae</taxon>
        <taxon>Sorghinae</taxon>
        <taxon>Sorghum</taxon>
    </lineage>
</organism>
<evidence type="ECO:0000313" key="14">
    <source>
        <dbReference type="Proteomes" id="UP000000768"/>
    </source>
</evidence>
<evidence type="ECO:0000256" key="6">
    <source>
        <dbReference type="ARBA" id="ARBA00022989"/>
    </source>
</evidence>
<dbReference type="Pfam" id="PF13639">
    <property type="entry name" value="zf-RING_2"/>
    <property type="match status" value="1"/>
</dbReference>
<dbReference type="FunFam" id="3.30.40.10:FF:000404">
    <property type="entry name" value="RING-H2 finger protein ATL72-like"/>
    <property type="match status" value="1"/>
</dbReference>
<dbReference type="PROSITE" id="PS50089">
    <property type="entry name" value="ZF_RING_2"/>
    <property type="match status" value="1"/>
</dbReference>
<dbReference type="Gene3D" id="3.30.40.10">
    <property type="entry name" value="Zinc/RING finger domain, C3HC4 (zinc finger)"/>
    <property type="match status" value="1"/>
</dbReference>
<feature type="region of interest" description="Disordered" evidence="10">
    <location>
        <begin position="186"/>
        <end position="212"/>
    </location>
</feature>
<dbReference type="GO" id="GO:0016020">
    <property type="term" value="C:membrane"/>
    <property type="evidence" value="ECO:0007669"/>
    <property type="project" value="UniProtKB-SubCell"/>
</dbReference>
<dbReference type="InterPro" id="IPR001841">
    <property type="entry name" value="Znf_RING"/>
</dbReference>
<keyword evidence="6 11" id="KW-1133">Transmembrane helix</keyword>
<evidence type="ECO:0000256" key="7">
    <source>
        <dbReference type="ARBA" id="ARBA00023136"/>
    </source>
</evidence>
<keyword evidence="5" id="KW-0862">Zinc</keyword>
<comment type="similarity">
    <text evidence="8">Belongs to the RING-type zinc finger family. ATL subfamily.</text>
</comment>
<protein>
    <recommendedName>
        <fullName evidence="12">RING-type domain-containing protein</fullName>
    </recommendedName>
</protein>
<evidence type="ECO:0000256" key="5">
    <source>
        <dbReference type="ARBA" id="ARBA00022833"/>
    </source>
</evidence>
<dbReference type="InterPro" id="IPR044602">
    <property type="entry name" value="ATL10/ATL72-79-like"/>
</dbReference>
<evidence type="ECO:0000259" key="12">
    <source>
        <dbReference type="PROSITE" id="PS50089"/>
    </source>
</evidence>
<dbReference type="InterPro" id="IPR013083">
    <property type="entry name" value="Znf_RING/FYVE/PHD"/>
</dbReference>
<keyword evidence="9" id="KW-0863">Zinc-finger</keyword>
<feature type="domain" description="RING-type" evidence="12">
    <location>
        <begin position="136"/>
        <end position="178"/>
    </location>
</feature>
<accession>A0A1Z5R546</accession>